<feature type="transmembrane region" description="Helical" evidence="1">
    <location>
        <begin position="91"/>
        <end position="111"/>
    </location>
</feature>
<keyword evidence="1" id="KW-0472">Membrane</keyword>
<keyword evidence="3" id="KW-1185">Reference proteome</keyword>
<proteinExistence type="predicted"/>
<dbReference type="EMBL" id="MU004293">
    <property type="protein sequence ID" value="KAF2661606.1"/>
    <property type="molecule type" value="Genomic_DNA"/>
</dbReference>
<evidence type="ECO:0000313" key="2">
    <source>
        <dbReference type="EMBL" id="KAF2661606.1"/>
    </source>
</evidence>
<name>A0A6A6TQ88_9PLEO</name>
<organism evidence="2 3">
    <name type="scientific">Lophiostoma macrostomum CBS 122681</name>
    <dbReference type="NCBI Taxonomy" id="1314788"/>
    <lineage>
        <taxon>Eukaryota</taxon>
        <taxon>Fungi</taxon>
        <taxon>Dikarya</taxon>
        <taxon>Ascomycota</taxon>
        <taxon>Pezizomycotina</taxon>
        <taxon>Dothideomycetes</taxon>
        <taxon>Pleosporomycetidae</taxon>
        <taxon>Pleosporales</taxon>
        <taxon>Lophiostomataceae</taxon>
        <taxon>Lophiostoma</taxon>
    </lineage>
</organism>
<evidence type="ECO:0000313" key="3">
    <source>
        <dbReference type="Proteomes" id="UP000799324"/>
    </source>
</evidence>
<keyword evidence="1" id="KW-0812">Transmembrane</keyword>
<evidence type="ECO:0000256" key="1">
    <source>
        <dbReference type="SAM" id="Phobius"/>
    </source>
</evidence>
<reference evidence="2" key="1">
    <citation type="journal article" date="2020" name="Stud. Mycol.">
        <title>101 Dothideomycetes genomes: a test case for predicting lifestyles and emergence of pathogens.</title>
        <authorList>
            <person name="Haridas S."/>
            <person name="Albert R."/>
            <person name="Binder M."/>
            <person name="Bloem J."/>
            <person name="Labutti K."/>
            <person name="Salamov A."/>
            <person name="Andreopoulos B."/>
            <person name="Baker S."/>
            <person name="Barry K."/>
            <person name="Bills G."/>
            <person name="Bluhm B."/>
            <person name="Cannon C."/>
            <person name="Castanera R."/>
            <person name="Culley D."/>
            <person name="Daum C."/>
            <person name="Ezra D."/>
            <person name="Gonzalez J."/>
            <person name="Henrissat B."/>
            <person name="Kuo A."/>
            <person name="Liang C."/>
            <person name="Lipzen A."/>
            <person name="Lutzoni F."/>
            <person name="Magnuson J."/>
            <person name="Mondo S."/>
            <person name="Nolan M."/>
            <person name="Ohm R."/>
            <person name="Pangilinan J."/>
            <person name="Park H.-J."/>
            <person name="Ramirez L."/>
            <person name="Alfaro M."/>
            <person name="Sun H."/>
            <person name="Tritt A."/>
            <person name="Yoshinaga Y."/>
            <person name="Zwiers L.-H."/>
            <person name="Turgeon B."/>
            <person name="Goodwin S."/>
            <person name="Spatafora J."/>
            <person name="Crous P."/>
            <person name="Grigoriev I."/>
        </authorList>
    </citation>
    <scope>NUCLEOTIDE SEQUENCE</scope>
    <source>
        <strain evidence="2">CBS 122681</strain>
    </source>
</reference>
<protein>
    <submittedName>
        <fullName evidence="2">Uncharacterized protein</fullName>
    </submittedName>
</protein>
<dbReference type="Proteomes" id="UP000799324">
    <property type="component" value="Unassembled WGS sequence"/>
</dbReference>
<dbReference type="AlphaFoldDB" id="A0A6A6TQ88"/>
<sequence length="137" mass="15408">MVKTWGSFSFCYQVFGRLFMDIAQGVPVGNASFLLNGFYCVVWCVVCVKCLCGPTVCLGCMFVIPVLDVPRHLMEGLKRWNLGRLLPARTFEIRSIIFFSIVAVMIILWTLGPTFSFASRLFHSDNASPRNPYSAQP</sequence>
<keyword evidence="1" id="KW-1133">Transmembrane helix</keyword>
<gene>
    <name evidence="2" type="ORF">K491DRAFT_419831</name>
</gene>
<accession>A0A6A6TQ88</accession>